<evidence type="ECO:0000256" key="6">
    <source>
        <dbReference type="RuleBase" id="RU004504"/>
    </source>
</evidence>
<protein>
    <recommendedName>
        <fullName evidence="3">cysteine desulfurase</fullName>
        <ecNumber evidence="3">2.8.1.7</ecNumber>
    </recommendedName>
</protein>
<dbReference type="Gene3D" id="3.40.640.10">
    <property type="entry name" value="Type I PLP-dependent aspartate aminotransferase-like (Major domain)"/>
    <property type="match status" value="1"/>
</dbReference>
<feature type="domain" description="Aminotransferase class V" evidence="7">
    <location>
        <begin position="2"/>
        <end position="386"/>
    </location>
</feature>
<dbReference type="EC" id="2.8.1.7" evidence="3"/>
<comment type="cofactor">
    <cofactor evidence="1 6">
        <name>pyridoxal 5'-phosphate</name>
        <dbReference type="ChEBI" id="CHEBI:597326"/>
    </cofactor>
</comment>
<comment type="caution">
    <text evidence="8">The sequence shown here is derived from an EMBL/GenBank/DDBJ whole genome shotgun (WGS) entry which is preliminary data.</text>
</comment>
<dbReference type="NCBIfam" id="TIGR01977">
    <property type="entry name" value="am_tr_V_EF2568"/>
    <property type="match status" value="1"/>
</dbReference>
<comment type="catalytic activity">
    <reaction evidence="5">
        <text>(sulfur carrier)-H + L-cysteine = (sulfur carrier)-SH + L-alanine</text>
        <dbReference type="Rhea" id="RHEA:43892"/>
        <dbReference type="Rhea" id="RHEA-COMP:14737"/>
        <dbReference type="Rhea" id="RHEA-COMP:14739"/>
        <dbReference type="ChEBI" id="CHEBI:29917"/>
        <dbReference type="ChEBI" id="CHEBI:35235"/>
        <dbReference type="ChEBI" id="CHEBI:57972"/>
        <dbReference type="ChEBI" id="CHEBI:64428"/>
        <dbReference type="EC" id="2.8.1.7"/>
    </reaction>
</comment>
<dbReference type="PANTHER" id="PTHR43586:SF4">
    <property type="entry name" value="ISOPENICILLIN N EPIMERASE"/>
    <property type="match status" value="1"/>
</dbReference>
<proteinExistence type="inferred from homology"/>
<dbReference type="InterPro" id="IPR015421">
    <property type="entry name" value="PyrdxlP-dep_Trfase_major"/>
</dbReference>
<dbReference type="InterPro" id="IPR010969">
    <property type="entry name" value="Cys_dSase-rel_unknwn_funct"/>
</dbReference>
<dbReference type="InterPro" id="IPR015422">
    <property type="entry name" value="PyrdxlP-dep_Trfase_small"/>
</dbReference>
<comment type="similarity">
    <text evidence="2">Belongs to the class-V pyridoxal-phosphate-dependent aminotransferase family. Csd subfamily.</text>
</comment>
<dbReference type="Gene3D" id="3.90.1150.10">
    <property type="entry name" value="Aspartate Aminotransferase, domain 1"/>
    <property type="match status" value="1"/>
</dbReference>
<dbReference type="InterPro" id="IPR015424">
    <property type="entry name" value="PyrdxlP-dep_Trfase"/>
</dbReference>
<dbReference type="AlphaFoldDB" id="A0A1E5FZR0"/>
<dbReference type="EMBL" id="MIJE01000034">
    <property type="protein sequence ID" value="OEF95928.1"/>
    <property type="molecule type" value="Genomic_DNA"/>
</dbReference>
<evidence type="ECO:0000313" key="9">
    <source>
        <dbReference type="Proteomes" id="UP000094296"/>
    </source>
</evidence>
<dbReference type="InterPro" id="IPR020578">
    <property type="entry name" value="Aminotrans_V_PyrdxlP_BS"/>
</dbReference>
<dbReference type="OrthoDB" id="9804366at2"/>
<dbReference type="InterPro" id="IPR000192">
    <property type="entry name" value="Aminotrans_V_dom"/>
</dbReference>
<dbReference type="Pfam" id="PF00266">
    <property type="entry name" value="Aminotran_5"/>
    <property type="match status" value="1"/>
</dbReference>
<keyword evidence="4" id="KW-0663">Pyridoxal phosphate</keyword>
<dbReference type="RefSeq" id="WP_069644201.1">
    <property type="nucleotide sequence ID" value="NZ_MIJE01000034.1"/>
</dbReference>
<dbReference type="STRING" id="766136.BHF68_11095"/>
<evidence type="ECO:0000256" key="3">
    <source>
        <dbReference type="ARBA" id="ARBA00012239"/>
    </source>
</evidence>
<sequence length="395" mass="42992">MIYLDNAATSWPKPESVYKAVEQTLREVGNAGRGASSKSLAASRILLEARNALADFFNISASERVVFTQNVTESLNLALKGFLSEGEHVVISPFEHNSVVRVLEYLKMAKGVSYSIANINRDKINGDNIDRLNNSNFLKNPELVVEAFANALQNNTKLICTTHASNVVGSILPITELGRLAKSKDVLFMVDVAQTAGVIPINAQEMNIDLLAFTGHKGLLGTQGTGGLYIRPGIDLEPLIHGGTGSQSALLKQPTSYPEAVESGTRNIPGIAGLLAGVTYCKQNMEHMRAHEQMLTNLFIKFCLEHKQITIYGPIDEQARVGLVAFNVDGIRADELAFRLEREYGVTTRTGLHCAPLAHELISTLECGAVRMSVGAFTTEQEIQQLINALEEIIC</sequence>
<organism evidence="8 9">
    <name type="scientific">Desulfuribacillus alkaliarsenatis</name>
    <dbReference type="NCBI Taxonomy" id="766136"/>
    <lineage>
        <taxon>Bacteria</taxon>
        <taxon>Bacillati</taxon>
        <taxon>Bacillota</taxon>
        <taxon>Desulfuribacillia</taxon>
        <taxon>Desulfuribacillales</taxon>
        <taxon>Desulfuribacillaceae</taxon>
        <taxon>Desulfuribacillus</taxon>
    </lineage>
</organism>
<evidence type="ECO:0000313" key="8">
    <source>
        <dbReference type="EMBL" id="OEF95928.1"/>
    </source>
</evidence>
<gene>
    <name evidence="8" type="ORF">BHF68_11095</name>
</gene>
<accession>A0A1E5FZR0</accession>
<dbReference type="GO" id="GO:0031071">
    <property type="term" value="F:cysteine desulfurase activity"/>
    <property type="evidence" value="ECO:0007669"/>
    <property type="project" value="UniProtKB-EC"/>
</dbReference>
<evidence type="ECO:0000256" key="5">
    <source>
        <dbReference type="ARBA" id="ARBA00050776"/>
    </source>
</evidence>
<dbReference type="SUPFAM" id="SSF53383">
    <property type="entry name" value="PLP-dependent transferases"/>
    <property type="match status" value="1"/>
</dbReference>
<dbReference type="PANTHER" id="PTHR43586">
    <property type="entry name" value="CYSTEINE DESULFURASE"/>
    <property type="match status" value="1"/>
</dbReference>
<dbReference type="PROSITE" id="PS00595">
    <property type="entry name" value="AA_TRANSFER_CLASS_5"/>
    <property type="match status" value="1"/>
</dbReference>
<keyword evidence="9" id="KW-1185">Reference proteome</keyword>
<dbReference type="PIRSF" id="PIRSF005572">
    <property type="entry name" value="NifS"/>
    <property type="match status" value="1"/>
</dbReference>
<evidence type="ECO:0000256" key="2">
    <source>
        <dbReference type="ARBA" id="ARBA00010447"/>
    </source>
</evidence>
<dbReference type="InterPro" id="IPR016454">
    <property type="entry name" value="Cysteine_dSase"/>
</dbReference>
<evidence type="ECO:0000259" key="7">
    <source>
        <dbReference type="Pfam" id="PF00266"/>
    </source>
</evidence>
<evidence type="ECO:0000256" key="4">
    <source>
        <dbReference type="ARBA" id="ARBA00022898"/>
    </source>
</evidence>
<dbReference type="Proteomes" id="UP000094296">
    <property type="component" value="Unassembled WGS sequence"/>
</dbReference>
<evidence type="ECO:0000256" key="1">
    <source>
        <dbReference type="ARBA" id="ARBA00001933"/>
    </source>
</evidence>
<name>A0A1E5FZR0_9FIRM</name>
<reference evidence="8 9" key="1">
    <citation type="submission" date="2016-09" db="EMBL/GenBank/DDBJ databases">
        <title>Draft genome sequence for the type strain of Desulfuribacillus alkaliarsenatis AHT28, an obligately anaerobic, sulfidogenic bacterium isolated from Russian soda lake sediments.</title>
        <authorList>
            <person name="Abin C.A."/>
            <person name="Hollibaugh J.T."/>
        </authorList>
    </citation>
    <scope>NUCLEOTIDE SEQUENCE [LARGE SCALE GENOMIC DNA]</scope>
    <source>
        <strain evidence="8 9">AHT28</strain>
    </source>
</reference>